<dbReference type="InterPro" id="IPR001270">
    <property type="entry name" value="ClpA/B"/>
</dbReference>
<evidence type="ECO:0000259" key="2">
    <source>
        <dbReference type="SMART" id="SM00382"/>
    </source>
</evidence>
<feature type="domain" description="AAA+ ATPase" evidence="2">
    <location>
        <begin position="79"/>
        <end position="228"/>
    </location>
</feature>
<reference evidence="3 4" key="1">
    <citation type="submission" date="2015-01" db="EMBL/GenBank/DDBJ databases">
        <title>Genome Assembly of Bacillus badius MTCC 1458.</title>
        <authorList>
            <person name="Verma A."/>
            <person name="Khatri I."/>
            <person name="Mual P."/>
            <person name="Subramanian S."/>
            <person name="Krishnamurthi S."/>
        </authorList>
    </citation>
    <scope>NUCLEOTIDE SEQUENCE [LARGE SCALE GENOMIC DNA]</scope>
    <source>
        <strain evidence="3 4">MTCC 1458</strain>
    </source>
</reference>
<dbReference type="CDD" id="cd00009">
    <property type="entry name" value="AAA"/>
    <property type="match status" value="1"/>
</dbReference>
<dbReference type="PRINTS" id="PR00300">
    <property type="entry name" value="CLPPROTEASEA"/>
</dbReference>
<dbReference type="InterPro" id="IPR003593">
    <property type="entry name" value="AAA+_ATPase"/>
</dbReference>
<dbReference type="EMBL" id="JXLP01000004">
    <property type="protein sequence ID" value="KIL79161.1"/>
    <property type="molecule type" value="Genomic_DNA"/>
</dbReference>
<dbReference type="PANTHER" id="PTHR42759:SF1">
    <property type="entry name" value="MAGNESIUM-CHELATASE SUBUNIT CHLD"/>
    <property type="match status" value="1"/>
</dbReference>
<evidence type="ECO:0000313" key="4">
    <source>
        <dbReference type="Proteomes" id="UP000031982"/>
    </source>
</evidence>
<protein>
    <submittedName>
        <fullName evidence="3">Nitric oxide reductase activation protein NorQ</fullName>
    </submittedName>
</protein>
<evidence type="ECO:0000256" key="1">
    <source>
        <dbReference type="ARBA" id="ARBA00009417"/>
    </source>
</evidence>
<organism evidence="3 4">
    <name type="scientific">Bacillus badius</name>
    <dbReference type="NCBI Taxonomy" id="1455"/>
    <lineage>
        <taxon>Bacteria</taxon>
        <taxon>Bacillati</taxon>
        <taxon>Bacillota</taxon>
        <taxon>Bacilli</taxon>
        <taxon>Bacillales</taxon>
        <taxon>Bacillaceae</taxon>
        <taxon>Pseudobacillus</taxon>
    </lineage>
</organism>
<sequence>MFQPFYGELLSMYDKGSRLIDVEREINVFINEWPAPVEQKIAERKEQFSHAEDQWLIGKGGYEPEDEAVLYDAVLALSLGKNVLLKGPTGSGKTKLAETLSAVFSQPMHSINCSVDLDAEAMIGYKTIAEREGKHAIEFVPGPVVKAMTHGHLLYIDEINMAKPETLPILNGVLDYRRMITNPFTGEVITAKPSFGVIAAINEGYVGTVPLNEALKNRFIVIDVPYIGGETLIRVLKTESQLADEKLIDRFAALSQDLITQVKNGQISEEAASIRALIDTCDLALFMPPLRAIQRGIIDKLEDEREQAAVKNIAETLFE</sequence>
<dbReference type="Pfam" id="PF07728">
    <property type="entry name" value="AAA_5"/>
    <property type="match status" value="1"/>
</dbReference>
<dbReference type="PANTHER" id="PTHR42759">
    <property type="entry name" value="MOXR FAMILY PROTEIN"/>
    <property type="match status" value="1"/>
</dbReference>
<proteinExistence type="inferred from homology"/>
<accession>A0ABR5AWP1</accession>
<dbReference type="Proteomes" id="UP000031982">
    <property type="component" value="Unassembled WGS sequence"/>
</dbReference>
<comment type="similarity">
    <text evidence="1">Belongs to the CbbQ/NirQ/NorQ/GpvN family.</text>
</comment>
<dbReference type="InterPro" id="IPR050764">
    <property type="entry name" value="CbbQ/NirQ/NorQ/GpvN"/>
</dbReference>
<dbReference type="InterPro" id="IPR011704">
    <property type="entry name" value="ATPase_dyneun-rel_AAA"/>
</dbReference>
<comment type="caution">
    <text evidence="3">The sequence shown here is derived from an EMBL/GenBank/DDBJ whole genome shotgun (WGS) entry which is preliminary data.</text>
</comment>
<dbReference type="Gene3D" id="3.40.50.300">
    <property type="entry name" value="P-loop containing nucleotide triphosphate hydrolases"/>
    <property type="match status" value="1"/>
</dbReference>
<gene>
    <name evidence="3" type="ORF">SD77_3581</name>
</gene>
<name>A0ABR5AWP1_BACBA</name>
<keyword evidence="4" id="KW-1185">Reference proteome</keyword>
<dbReference type="RefSeq" id="WP_231557167.1">
    <property type="nucleotide sequence ID" value="NZ_JARTHD010000049.1"/>
</dbReference>
<evidence type="ECO:0000313" key="3">
    <source>
        <dbReference type="EMBL" id="KIL79161.1"/>
    </source>
</evidence>
<dbReference type="SUPFAM" id="SSF52540">
    <property type="entry name" value="P-loop containing nucleoside triphosphate hydrolases"/>
    <property type="match status" value="1"/>
</dbReference>
<dbReference type="InterPro" id="IPR027417">
    <property type="entry name" value="P-loop_NTPase"/>
</dbReference>
<dbReference type="SMART" id="SM00382">
    <property type="entry name" value="AAA"/>
    <property type="match status" value="1"/>
</dbReference>